<dbReference type="PIRSF" id="PIRSF003092">
    <property type="entry name" value="MinD"/>
    <property type="match status" value="1"/>
</dbReference>
<evidence type="ECO:0000313" key="4">
    <source>
        <dbReference type="Proteomes" id="UP000184076"/>
    </source>
</evidence>
<sequence length="295" mass="32159">MDQALGLKGKMKGRDLWDDNRPLNAPFGDKSIRTIAVSSGKGGVGKSNVVVNLALALDRLGQRVLILDADLGLANVDVLLGLAPSFNISHVLDGSKRFEEVLVPGPGSVRVMPASSGVQELTRLSDDQKLLLVDLLDELESDVDVLLIDTGAGISDTVLYFNLAAQEKVVVVTPEPTSLTDAYAFIKVMYTKHGERSFKIVTNNVADEREGRMVFGKISRVADHFLDGLSLDFLGWIPRDPSIPESVRRQQALLAAFPGAPAAKAFMDIAKRITREPPTGLRGNIQFFWRRLLNV</sequence>
<organism evidence="3 4">
    <name type="scientific">Desulfacinum infernum DSM 9756</name>
    <dbReference type="NCBI Taxonomy" id="1121391"/>
    <lineage>
        <taxon>Bacteria</taxon>
        <taxon>Pseudomonadati</taxon>
        <taxon>Thermodesulfobacteriota</taxon>
        <taxon>Syntrophobacteria</taxon>
        <taxon>Syntrophobacterales</taxon>
        <taxon>Syntrophobacteraceae</taxon>
        <taxon>Desulfacinum</taxon>
    </lineage>
</organism>
<dbReference type="GO" id="GO:0016887">
    <property type="term" value="F:ATP hydrolysis activity"/>
    <property type="evidence" value="ECO:0007669"/>
    <property type="project" value="TreeGrafter"/>
</dbReference>
<dbReference type="AlphaFoldDB" id="A0A1M4UXK4"/>
<dbReference type="PANTHER" id="PTHR43384:SF4">
    <property type="entry name" value="CELLULOSE BIOSYNTHESIS PROTEIN BCSQ-RELATED"/>
    <property type="match status" value="1"/>
</dbReference>
<dbReference type="InterPro" id="IPR033756">
    <property type="entry name" value="YlxH/NBP35"/>
</dbReference>
<keyword evidence="1" id="KW-0547">Nucleotide-binding</keyword>
<accession>A0A1M4UXK4</accession>
<reference evidence="4" key="1">
    <citation type="submission" date="2016-11" db="EMBL/GenBank/DDBJ databases">
        <authorList>
            <person name="Varghese N."/>
            <person name="Submissions S."/>
        </authorList>
    </citation>
    <scope>NUCLEOTIDE SEQUENCE [LARGE SCALE GENOMIC DNA]</scope>
    <source>
        <strain evidence="4">DSM 9756</strain>
    </source>
</reference>
<evidence type="ECO:0000313" key="3">
    <source>
        <dbReference type="EMBL" id="SHE61446.1"/>
    </source>
</evidence>
<evidence type="ECO:0000256" key="2">
    <source>
        <dbReference type="ARBA" id="ARBA00022840"/>
    </source>
</evidence>
<dbReference type="CDD" id="cd02038">
    <property type="entry name" value="FlhG-like"/>
    <property type="match status" value="1"/>
</dbReference>
<dbReference type="GO" id="GO:0051782">
    <property type="term" value="P:negative regulation of cell division"/>
    <property type="evidence" value="ECO:0007669"/>
    <property type="project" value="TreeGrafter"/>
</dbReference>
<evidence type="ECO:0000256" key="1">
    <source>
        <dbReference type="ARBA" id="ARBA00022741"/>
    </source>
</evidence>
<dbReference type="RefSeq" id="WP_073036767.1">
    <property type="nucleotide sequence ID" value="NZ_FQVB01000005.1"/>
</dbReference>
<dbReference type="STRING" id="1121391.SAMN02745206_00590"/>
<dbReference type="GO" id="GO:0005524">
    <property type="term" value="F:ATP binding"/>
    <property type="evidence" value="ECO:0007669"/>
    <property type="project" value="UniProtKB-KW"/>
</dbReference>
<keyword evidence="4" id="KW-1185">Reference proteome</keyword>
<dbReference type="InterPro" id="IPR025501">
    <property type="entry name" value="MinD_FleN"/>
</dbReference>
<dbReference type="PANTHER" id="PTHR43384">
    <property type="entry name" value="SEPTUM SITE-DETERMINING PROTEIN MIND HOMOLOG, CHLOROPLASTIC-RELATED"/>
    <property type="match status" value="1"/>
</dbReference>
<keyword evidence="2" id="KW-0067">ATP-binding</keyword>
<dbReference type="SUPFAM" id="SSF52540">
    <property type="entry name" value="P-loop containing nucleoside triphosphate hydrolases"/>
    <property type="match status" value="1"/>
</dbReference>
<keyword evidence="3" id="KW-0966">Cell projection</keyword>
<protein>
    <submittedName>
        <fullName evidence="3">Flagellar biosynthesis protein FlhG</fullName>
    </submittedName>
</protein>
<proteinExistence type="predicted"/>
<gene>
    <name evidence="3" type="ORF">SAMN02745206_00590</name>
</gene>
<dbReference type="GO" id="GO:0005829">
    <property type="term" value="C:cytosol"/>
    <property type="evidence" value="ECO:0007669"/>
    <property type="project" value="TreeGrafter"/>
</dbReference>
<dbReference type="InterPro" id="IPR027417">
    <property type="entry name" value="P-loop_NTPase"/>
</dbReference>
<keyword evidence="3" id="KW-0282">Flagellum</keyword>
<dbReference type="Gene3D" id="3.40.50.300">
    <property type="entry name" value="P-loop containing nucleotide triphosphate hydrolases"/>
    <property type="match status" value="1"/>
</dbReference>
<dbReference type="Proteomes" id="UP000184076">
    <property type="component" value="Unassembled WGS sequence"/>
</dbReference>
<dbReference type="InterPro" id="IPR050625">
    <property type="entry name" value="ParA/MinD_ATPase"/>
</dbReference>
<dbReference type="EMBL" id="FQVB01000005">
    <property type="protein sequence ID" value="SHE61446.1"/>
    <property type="molecule type" value="Genomic_DNA"/>
</dbReference>
<name>A0A1M4UXK4_9BACT</name>
<dbReference type="InterPro" id="IPR033875">
    <property type="entry name" value="FlhG"/>
</dbReference>
<dbReference type="Pfam" id="PF10609">
    <property type="entry name" value="ParA"/>
    <property type="match status" value="1"/>
</dbReference>
<dbReference type="GO" id="GO:0009898">
    <property type="term" value="C:cytoplasmic side of plasma membrane"/>
    <property type="evidence" value="ECO:0007669"/>
    <property type="project" value="TreeGrafter"/>
</dbReference>
<keyword evidence="3" id="KW-0969">Cilium</keyword>